<dbReference type="InterPro" id="IPR002772">
    <property type="entry name" value="Glyco_hydro_3_C"/>
</dbReference>
<dbReference type="FunFam" id="2.60.40.10:FF:000495">
    <property type="entry name" value="Periplasmic beta-glucosidase"/>
    <property type="match status" value="1"/>
</dbReference>
<dbReference type="KEGG" id="fia:NA23_05980"/>
<keyword evidence="6 7" id="KW-0326">Glycosidase</keyword>
<dbReference type="InterPro" id="IPR019800">
    <property type="entry name" value="Glyco_hydro_3_AS"/>
</dbReference>
<dbReference type="InterPro" id="IPR036881">
    <property type="entry name" value="Glyco_hydro_3_C_sf"/>
</dbReference>
<dbReference type="InterPro" id="IPR013783">
    <property type="entry name" value="Ig-like_fold"/>
</dbReference>
<dbReference type="EC" id="3.2.1.21" evidence="3"/>
<dbReference type="InterPro" id="IPR051915">
    <property type="entry name" value="Cellulose_Degrad_GH3"/>
</dbReference>
<proteinExistence type="inferred from homology"/>
<dbReference type="SUPFAM" id="SSF51445">
    <property type="entry name" value="(Trans)glycosidases"/>
    <property type="match status" value="1"/>
</dbReference>
<comment type="catalytic activity">
    <reaction evidence="1">
        <text>Hydrolysis of terminal, non-reducing beta-D-glucosyl residues with release of beta-D-glucose.</text>
        <dbReference type="EC" id="3.2.1.21"/>
    </reaction>
</comment>
<comment type="similarity">
    <text evidence="2 7">Belongs to the glycosyl hydrolase 3 family.</text>
</comment>
<dbReference type="Pfam" id="PF14310">
    <property type="entry name" value="Fn3-like"/>
    <property type="match status" value="1"/>
</dbReference>
<sequence length="724" mass="81107">MAQKVNIEELLKSMTLKEKIGQLTQLAPFFFKDSAKGIVTGPMEALGIKDSDIWNAGSVLGTAGAEETIEIQKLYLERNEKKIPLMFMADIIHGYRTIFPIPLALGCTWDENLVEKVARVSAIEASAGGVHVTFSPMVDLVRDPRWGRVMESTGEDPYLNSVMARAFVRGYQGGDISKEGNIASCVKHFAAYGAVEGGREYNTVDVSERMLREFYLPSYKAAIDEGCKMVMTSFNIVNSIPSSGNKWLLRGILRGEWGFDGVTISDWGAIKELIPHGVAEDEKEAARKAIQAGVDIDMMSGCYAKHLEELVEEGQVDIKLIDEAVYRVLKLKEELGLFENPFKGVDKEKEKRVVLCEEHRRIAREVAAASIVLLKNENVLPFNKDIKKLAIIGPYADEHAILGPWSWQGRWEETVSLKEGIINKIGESKVLVEKGCETEGESDAQYKESLKKALKAASEADAVILALGEHYDMSGEARSRAFITLPGRQEDLAREIIKLRKPTVVILFNGRPLEIRELYKIAPAVLEAWFPGTEGGNAIADILFADKIPSAKLTMSFPYTVGQIPVYYNHFNTGRPKPSEDSTERFCSHYVDIPNAPLLPFGFGLSYTQYEYSKIELDKNILHGNDSIKATVKIKNVGKYPGDEIVQLYIRDLTASVVRPVKELKGFKKIHLEVGEEKEAVFEITEDMLRFYNENMEYISEKGKFLLMIGPNSRDLQTVEFEYR</sequence>
<dbReference type="PROSITE" id="PS00775">
    <property type="entry name" value="GLYCOSYL_HYDROL_F3"/>
    <property type="match status" value="1"/>
</dbReference>
<dbReference type="Proteomes" id="UP000093740">
    <property type="component" value="Chromosome"/>
</dbReference>
<evidence type="ECO:0000256" key="4">
    <source>
        <dbReference type="ARBA" id="ARBA00022729"/>
    </source>
</evidence>
<dbReference type="EMBL" id="CP014334">
    <property type="protein sequence ID" value="AMW32856.1"/>
    <property type="molecule type" value="Genomic_DNA"/>
</dbReference>
<evidence type="ECO:0000256" key="7">
    <source>
        <dbReference type="RuleBase" id="RU361161"/>
    </source>
</evidence>
<organism evidence="9 10">
    <name type="scientific">Fervidobacterium islandicum</name>
    <dbReference type="NCBI Taxonomy" id="2423"/>
    <lineage>
        <taxon>Bacteria</taxon>
        <taxon>Thermotogati</taxon>
        <taxon>Thermotogota</taxon>
        <taxon>Thermotogae</taxon>
        <taxon>Thermotogales</taxon>
        <taxon>Fervidobacteriaceae</taxon>
        <taxon>Fervidobacterium</taxon>
    </lineage>
</organism>
<keyword evidence="10" id="KW-1185">Reference proteome</keyword>
<dbReference type="InterPro" id="IPR036962">
    <property type="entry name" value="Glyco_hydro_3_N_sf"/>
</dbReference>
<dbReference type="Gene3D" id="3.20.20.300">
    <property type="entry name" value="Glycoside hydrolase, family 3, N-terminal domain"/>
    <property type="match status" value="1"/>
</dbReference>
<evidence type="ECO:0000256" key="5">
    <source>
        <dbReference type="ARBA" id="ARBA00022801"/>
    </source>
</evidence>
<dbReference type="NCBIfam" id="NF011678">
    <property type="entry name" value="PRK15098.1"/>
    <property type="match status" value="1"/>
</dbReference>
<dbReference type="Pfam" id="PF00933">
    <property type="entry name" value="Glyco_hydro_3"/>
    <property type="match status" value="1"/>
</dbReference>
<protein>
    <recommendedName>
        <fullName evidence="3">beta-glucosidase</fullName>
        <ecNumber evidence="3">3.2.1.21</ecNumber>
    </recommendedName>
</protein>
<dbReference type="InterPro" id="IPR026891">
    <property type="entry name" value="Fn3-like"/>
</dbReference>
<dbReference type="SMART" id="SM01217">
    <property type="entry name" value="Fn3_like"/>
    <property type="match status" value="1"/>
</dbReference>
<evidence type="ECO:0000256" key="6">
    <source>
        <dbReference type="ARBA" id="ARBA00023295"/>
    </source>
</evidence>
<dbReference type="InterPro" id="IPR001764">
    <property type="entry name" value="Glyco_hydro_3_N"/>
</dbReference>
<dbReference type="GO" id="GO:0008422">
    <property type="term" value="F:beta-glucosidase activity"/>
    <property type="evidence" value="ECO:0007669"/>
    <property type="project" value="UniProtKB-EC"/>
</dbReference>
<evidence type="ECO:0000259" key="8">
    <source>
        <dbReference type="SMART" id="SM01217"/>
    </source>
</evidence>
<gene>
    <name evidence="9" type="primary">bglX</name>
    <name evidence="9" type="ORF">NA23_05980</name>
</gene>
<evidence type="ECO:0000256" key="3">
    <source>
        <dbReference type="ARBA" id="ARBA00012744"/>
    </source>
</evidence>
<dbReference type="AlphaFoldDB" id="A0AAI8CM28"/>
<evidence type="ECO:0000256" key="2">
    <source>
        <dbReference type="ARBA" id="ARBA00005336"/>
    </source>
</evidence>
<dbReference type="GO" id="GO:0009251">
    <property type="term" value="P:glucan catabolic process"/>
    <property type="evidence" value="ECO:0007669"/>
    <property type="project" value="TreeGrafter"/>
</dbReference>
<dbReference type="SUPFAM" id="SSF52279">
    <property type="entry name" value="Beta-D-glucan exohydrolase, C-terminal domain"/>
    <property type="match status" value="1"/>
</dbReference>
<reference evidence="9 10" key="1">
    <citation type="journal article" date="2015" name="Stand. Genomic Sci.">
        <title>Genome sequence of a native-feather degrading extremely thermophilic Eubacterium, Fervidobacterium islandicum AW-1.</title>
        <authorList>
            <person name="Lee Y.J."/>
            <person name="Jeong H."/>
            <person name="Park G.S."/>
            <person name="Kwak Y."/>
            <person name="Lee S.J."/>
            <person name="Lee S.J."/>
            <person name="Park M.K."/>
            <person name="Kim J.Y."/>
            <person name="Kang H.K."/>
            <person name="Shin J.H."/>
            <person name="Lee D.W."/>
        </authorList>
    </citation>
    <scope>NUCLEOTIDE SEQUENCE [LARGE SCALE GENOMIC DNA]</scope>
    <source>
        <strain evidence="9 10">AW-1</strain>
    </source>
</reference>
<dbReference type="FunFam" id="3.20.20.300:FF:000005">
    <property type="entry name" value="Periplasmic beta-glucosidase"/>
    <property type="match status" value="1"/>
</dbReference>
<feature type="domain" description="Fibronectin type III-like" evidence="8">
    <location>
        <begin position="644"/>
        <end position="713"/>
    </location>
</feature>
<dbReference type="PRINTS" id="PR00133">
    <property type="entry name" value="GLHYDRLASE3"/>
</dbReference>
<evidence type="ECO:0000313" key="9">
    <source>
        <dbReference type="EMBL" id="AMW32856.1"/>
    </source>
</evidence>
<evidence type="ECO:0000313" key="10">
    <source>
        <dbReference type="Proteomes" id="UP000093740"/>
    </source>
</evidence>
<dbReference type="Gene3D" id="3.40.50.1700">
    <property type="entry name" value="Glycoside hydrolase family 3 C-terminal domain"/>
    <property type="match status" value="1"/>
</dbReference>
<keyword evidence="4" id="KW-0732">Signal</keyword>
<dbReference type="PANTHER" id="PTHR30620">
    <property type="entry name" value="PERIPLASMIC BETA-GLUCOSIDASE-RELATED"/>
    <property type="match status" value="1"/>
</dbReference>
<dbReference type="PANTHER" id="PTHR30620:SF16">
    <property type="entry name" value="LYSOSOMAL BETA GLUCOSIDASE"/>
    <property type="match status" value="1"/>
</dbReference>
<accession>A0AAI8CM28</accession>
<dbReference type="Pfam" id="PF01915">
    <property type="entry name" value="Glyco_hydro_3_C"/>
    <property type="match status" value="1"/>
</dbReference>
<dbReference type="InterPro" id="IPR017853">
    <property type="entry name" value="GH"/>
</dbReference>
<evidence type="ECO:0000256" key="1">
    <source>
        <dbReference type="ARBA" id="ARBA00000448"/>
    </source>
</evidence>
<keyword evidence="5 7" id="KW-0378">Hydrolase</keyword>
<name>A0AAI8CM28_FERIS</name>
<dbReference type="Gene3D" id="2.60.40.10">
    <property type="entry name" value="Immunoglobulins"/>
    <property type="match status" value="1"/>
</dbReference>